<protein>
    <submittedName>
        <fullName evidence="2">Peptidoglycan/LPS O-acetylase OafA/YrhL</fullName>
    </submittedName>
</protein>
<dbReference type="RefSeq" id="WP_184788102.1">
    <property type="nucleotide sequence ID" value="NZ_BONT01000004.1"/>
</dbReference>
<keyword evidence="1" id="KW-0812">Transmembrane</keyword>
<feature type="transmembrane region" description="Helical" evidence="1">
    <location>
        <begin position="184"/>
        <end position="202"/>
    </location>
</feature>
<evidence type="ECO:0000313" key="2">
    <source>
        <dbReference type="EMBL" id="MBB6035247.1"/>
    </source>
</evidence>
<accession>A0A841FPQ8</accession>
<keyword evidence="1" id="KW-0472">Membrane</keyword>
<name>A0A841FPQ8_9ACTN</name>
<feature type="transmembrane region" description="Helical" evidence="1">
    <location>
        <begin position="208"/>
        <end position="229"/>
    </location>
</feature>
<feature type="transmembrane region" description="Helical" evidence="1">
    <location>
        <begin position="154"/>
        <end position="177"/>
    </location>
</feature>
<proteinExistence type="predicted"/>
<dbReference type="EMBL" id="JACHGT010000006">
    <property type="protein sequence ID" value="MBB6035247.1"/>
    <property type="molecule type" value="Genomic_DNA"/>
</dbReference>
<feature type="transmembrane region" description="Helical" evidence="1">
    <location>
        <begin position="46"/>
        <end position="64"/>
    </location>
</feature>
<organism evidence="2 3">
    <name type="scientific">Phytomonospora endophytica</name>
    <dbReference type="NCBI Taxonomy" id="714109"/>
    <lineage>
        <taxon>Bacteria</taxon>
        <taxon>Bacillati</taxon>
        <taxon>Actinomycetota</taxon>
        <taxon>Actinomycetes</taxon>
        <taxon>Micromonosporales</taxon>
        <taxon>Micromonosporaceae</taxon>
        <taxon>Phytomonospora</taxon>
    </lineage>
</organism>
<dbReference type="Proteomes" id="UP000548476">
    <property type="component" value="Unassembled WGS sequence"/>
</dbReference>
<feature type="transmembrane region" description="Helical" evidence="1">
    <location>
        <begin position="241"/>
        <end position="264"/>
    </location>
</feature>
<evidence type="ECO:0000256" key="1">
    <source>
        <dbReference type="SAM" id="Phobius"/>
    </source>
</evidence>
<reference evidence="2 3" key="1">
    <citation type="submission" date="2020-08" db="EMBL/GenBank/DDBJ databases">
        <title>Genomic Encyclopedia of Type Strains, Phase IV (KMG-IV): sequencing the most valuable type-strain genomes for metagenomic binning, comparative biology and taxonomic classification.</title>
        <authorList>
            <person name="Goeker M."/>
        </authorList>
    </citation>
    <scope>NUCLEOTIDE SEQUENCE [LARGE SCALE GENOMIC DNA]</scope>
    <source>
        <strain evidence="2 3">YIM 65646</strain>
    </source>
</reference>
<feature type="transmembrane region" description="Helical" evidence="1">
    <location>
        <begin position="284"/>
        <end position="302"/>
    </location>
</feature>
<keyword evidence="1" id="KW-1133">Transmembrane helix</keyword>
<feature type="transmembrane region" description="Helical" evidence="1">
    <location>
        <begin position="129"/>
        <end position="148"/>
    </location>
</feature>
<sequence length="318" mass="32002">MVSRLRWWMSSTMAAVAAVGWGVGIAVVQPATEPTRIAENNDYWARDARLMLITLALCAFVWAVRGDRLLGPLGLAGAFVWLGADIALDRAGLAGTTAAVAASAVAAGAVATAWFLASRRARRPARAPLVLASAVAATVAGIGCGVQSPTDTEAALTVSGFMLGLLGVAVSLGCAYVLTPASRWSLLTVGAAAVALAVLSRLSSPGPLSLPLGILLTTLLLAVVTMRAMGARSASAWIGSVVGSLTLLVLIGMTTIMLGLFLPLGEPLTALAGSPPVNAADEDVLLTAVAVLTGLGTGGAIAKMARVAADPWPESAAT</sequence>
<feature type="transmembrane region" description="Helical" evidence="1">
    <location>
        <begin position="94"/>
        <end position="117"/>
    </location>
</feature>
<feature type="transmembrane region" description="Helical" evidence="1">
    <location>
        <begin position="69"/>
        <end position="88"/>
    </location>
</feature>
<keyword evidence="3" id="KW-1185">Reference proteome</keyword>
<gene>
    <name evidence="2" type="ORF">HNR73_003104</name>
</gene>
<evidence type="ECO:0000313" key="3">
    <source>
        <dbReference type="Proteomes" id="UP000548476"/>
    </source>
</evidence>
<dbReference type="AlphaFoldDB" id="A0A841FPQ8"/>
<comment type="caution">
    <text evidence="2">The sequence shown here is derived from an EMBL/GenBank/DDBJ whole genome shotgun (WGS) entry which is preliminary data.</text>
</comment>